<evidence type="ECO:0000259" key="11">
    <source>
        <dbReference type="PROSITE" id="PS51712"/>
    </source>
</evidence>
<dbReference type="PANTHER" id="PTHR43834">
    <property type="entry name" value="GTPASE DER"/>
    <property type="match status" value="1"/>
</dbReference>
<feature type="binding site" evidence="8">
    <location>
        <begin position="118"/>
        <end position="121"/>
    </location>
    <ligand>
        <name>GTP</name>
        <dbReference type="ChEBI" id="CHEBI:37565"/>
        <label>1</label>
    </ligand>
</feature>
<comment type="subunit">
    <text evidence="8">Associates with the 50S ribosomal subunit.</text>
</comment>
<evidence type="ECO:0000256" key="5">
    <source>
        <dbReference type="ARBA" id="ARBA00022741"/>
    </source>
</evidence>
<evidence type="ECO:0000313" key="13">
    <source>
        <dbReference type="Proteomes" id="UP000215559"/>
    </source>
</evidence>
<dbReference type="PROSITE" id="PS51712">
    <property type="entry name" value="G_ENGA"/>
    <property type="match status" value="1"/>
</dbReference>
<sequence length="425" mass="47484">MVTIVLVGRPNTGKSTLFNRIVGGRVAITMREPGITRDRVIRTTEWLGRSFRIIDTGGLVPDSEDEINRQVERQVAIAVKEAGVVIMVVDGKTGIAPLDQEIALRLHKGGKRFLVVVNKLDIKRGFDPNEFHKLGGERIIPISAEHGIGVDELLDEIIRRLPAGSRETANQVITLAILGRPNVGKSLYLNTLLGNERAIVTNIPGTTRDVVEETFRFEGRNYRLLDTAGIRKKAKVNQSVEYYSVTRAIDVIRRCDVVLLIVDATEGPTNQDKKLVNLIESRNKGLVIVANKIDLVQSGLTQKVHEWVASELSFVKYAPIVFASALKNQGVTDAVHHASLVYETGGRRISNGLLKKTVLRQLQESPRNYKNKVLGLTQIGTRPPKFKLRITRPGAVEAAYKTFVISEIRRFYKFEGYPVRLWITR</sequence>
<feature type="domain" description="EngA-type G" evidence="11">
    <location>
        <begin position="173"/>
        <end position="346"/>
    </location>
</feature>
<dbReference type="Proteomes" id="UP000215559">
    <property type="component" value="Unassembled WGS sequence"/>
</dbReference>
<dbReference type="InterPro" id="IPR031166">
    <property type="entry name" value="G_ENGA"/>
</dbReference>
<organism evidence="12 13">
    <name type="scientific">candidate division WOR-3 bacterium JGI_Cruoil_03_51_56</name>
    <dbReference type="NCBI Taxonomy" id="1973747"/>
    <lineage>
        <taxon>Bacteria</taxon>
        <taxon>Bacteria division WOR-3</taxon>
    </lineage>
</organism>
<dbReference type="AlphaFoldDB" id="A0A235BSU5"/>
<evidence type="ECO:0000256" key="10">
    <source>
        <dbReference type="RuleBase" id="RU004481"/>
    </source>
</evidence>
<dbReference type="Gene3D" id="3.40.50.300">
    <property type="entry name" value="P-loop containing nucleotide triphosphate hydrolases"/>
    <property type="match status" value="2"/>
</dbReference>
<comment type="caution">
    <text evidence="12">The sequence shown here is derived from an EMBL/GenBank/DDBJ whole genome shotgun (WGS) entry which is preliminary data.</text>
</comment>
<evidence type="ECO:0000256" key="2">
    <source>
        <dbReference type="ARBA" id="ARBA00020953"/>
    </source>
</evidence>
<comment type="similarity">
    <text evidence="1 8 9 10">Belongs to the TRAFAC class TrmE-Era-EngA-EngB-Septin-like GTPase superfamily. EngA (Der) GTPase family.</text>
</comment>
<dbReference type="CDD" id="cd01895">
    <property type="entry name" value="EngA2"/>
    <property type="match status" value="1"/>
</dbReference>
<dbReference type="GO" id="GO:0043022">
    <property type="term" value="F:ribosome binding"/>
    <property type="evidence" value="ECO:0007669"/>
    <property type="project" value="TreeGrafter"/>
</dbReference>
<evidence type="ECO:0000256" key="4">
    <source>
        <dbReference type="ARBA" id="ARBA00022737"/>
    </source>
</evidence>
<dbReference type="NCBIfam" id="TIGR03594">
    <property type="entry name" value="GTPase_EngA"/>
    <property type="match status" value="1"/>
</dbReference>
<comment type="function">
    <text evidence="8 10">GTPase that plays an essential role in the late steps of ribosome biogenesis.</text>
</comment>
<evidence type="ECO:0000256" key="7">
    <source>
        <dbReference type="ARBA" id="ARBA00032345"/>
    </source>
</evidence>
<evidence type="ECO:0000256" key="6">
    <source>
        <dbReference type="ARBA" id="ARBA00023134"/>
    </source>
</evidence>
<feature type="binding site" evidence="8">
    <location>
        <begin position="226"/>
        <end position="230"/>
    </location>
    <ligand>
        <name>GTP</name>
        <dbReference type="ChEBI" id="CHEBI:37565"/>
        <label>2</label>
    </ligand>
</feature>
<keyword evidence="4 10" id="KW-0677">Repeat</keyword>
<dbReference type="Pfam" id="PF01926">
    <property type="entry name" value="MMR_HSR1"/>
    <property type="match status" value="2"/>
</dbReference>
<evidence type="ECO:0000256" key="1">
    <source>
        <dbReference type="ARBA" id="ARBA00008279"/>
    </source>
</evidence>
<feature type="binding site" evidence="8">
    <location>
        <begin position="179"/>
        <end position="186"/>
    </location>
    <ligand>
        <name>GTP</name>
        <dbReference type="ChEBI" id="CHEBI:37565"/>
        <label>2</label>
    </ligand>
</feature>
<comment type="caution">
    <text evidence="8">Lacks conserved residue(s) required for the propagation of feature annotation.</text>
</comment>
<evidence type="ECO:0000256" key="8">
    <source>
        <dbReference type="HAMAP-Rule" id="MF_00195"/>
    </source>
</evidence>
<dbReference type="GO" id="GO:0005525">
    <property type="term" value="F:GTP binding"/>
    <property type="evidence" value="ECO:0007669"/>
    <property type="project" value="UniProtKB-UniRule"/>
</dbReference>
<dbReference type="CDD" id="cd01894">
    <property type="entry name" value="EngA1"/>
    <property type="match status" value="1"/>
</dbReference>
<proteinExistence type="inferred from homology"/>
<dbReference type="Pfam" id="PF14714">
    <property type="entry name" value="KH_dom-like"/>
    <property type="match status" value="1"/>
</dbReference>
<dbReference type="InterPro" id="IPR027417">
    <property type="entry name" value="P-loop_NTPase"/>
</dbReference>
<keyword evidence="3 8" id="KW-0690">Ribosome biogenesis</keyword>
<dbReference type="InterPro" id="IPR016484">
    <property type="entry name" value="GTPase_Der"/>
</dbReference>
<feature type="binding site" evidence="8">
    <location>
        <begin position="55"/>
        <end position="59"/>
    </location>
    <ligand>
        <name>GTP</name>
        <dbReference type="ChEBI" id="CHEBI:37565"/>
        <label>1</label>
    </ligand>
</feature>
<name>A0A235BSU5_UNCW3</name>
<dbReference type="GO" id="GO:0042254">
    <property type="term" value="P:ribosome biogenesis"/>
    <property type="evidence" value="ECO:0007669"/>
    <property type="project" value="UniProtKB-KW"/>
</dbReference>
<dbReference type="InterPro" id="IPR015946">
    <property type="entry name" value="KH_dom-like_a/b"/>
</dbReference>
<dbReference type="FunFam" id="3.40.50.300:FF:000040">
    <property type="entry name" value="GTPase Der"/>
    <property type="match status" value="1"/>
</dbReference>
<dbReference type="PRINTS" id="PR00326">
    <property type="entry name" value="GTP1OBG"/>
</dbReference>
<dbReference type="NCBIfam" id="TIGR00231">
    <property type="entry name" value="small_GTP"/>
    <property type="match status" value="2"/>
</dbReference>
<dbReference type="PANTHER" id="PTHR43834:SF6">
    <property type="entry name" value="GTPASE DER"/>
    <property type="match status" value="1"/>
</dbReference>
<keyword evidence="5 8" id="KW-0547">Nucleotide-binding</keyword>
<dbReference type="InterPro" id="IPR006073">
    <property type="entry name" value="GTP-bd"/>
</dbReference>
<reference evidence="12 13" key="1">
    <citation type="submission" date="2017-07" db="EMBL/GenBank/DDBJ databases">
        <title>Recovery of genomes from metagenomes via a dereplication, aggregation, and scoring strategy.</title>
        <authorList>
            <person name="Sieber C.M."/>
            <person name="Probst A.J."/>
            <person name="Sharrar A."/>
            <person name="Thomas B.C."/>
            <person name="Hess M."/>
            <person name="Tringe S.G."/>
            <person name="Banfield J.F."/>
        </authorList>
    </citation>
    <scope>NUCLEOTIDE SEQUENCE [LARGE SCALE GENOMIC DNA]</scope>
    <source>
        <strain evidence="12">JGI_Cruoil_03_51_56</strain>
    </source>
</reference>
<dbReference type="SUPFAM" id="SSF52540">
    <property type="entry name" value="P-loop containing nucleoside triphosphate hydrolases"/>
    <property type="match status" value="2"/>
</dbReference>
<protein>
    <recommendedName>
        <fullName evidence="2 8">GTPase Der</fullName>
    </recommendedName>
    <alternativeName>
        <fullName evidence="7 8">GTP-binding protein EngA</fullName>
    </alternativeName>
</protein>
<feature type="binding site" evidence="8">
    <location>
        <begin position="291"/>
        <end position="294"/>
    </location>
    <ligand>
        <name>GTP</name>
        <dbReference type="ChEBI" id="CHEBI:37565"/>
        <label>2</label>
    </ligand>
</feature>
<gene>
    <name evidence="8" type="primary">der</name>
    <name evidence="12" type="ORF">CH330_05790</name>
</gene>
<evidence type="ECO:0000256" key="9">
    <source>
        <dbReference type="PROSITE-ProRule" id="PRU01049"/>
    </source>
</evidence>
<dbReference type="InterPro" id="IPR005225">
    <property type="entry name" value="Small_GTP-bd"/>
</dbReference>
<dbReference type="Gene3D" id="3.30.300.20">
    <property type="match status" value="1"/>
</dbReference>
<dbReference type="PIRSF" id="PIRSF006485">
    <property type="entry name" value="GTP-binding_EngA"/>
    <property type="match status" value="1"/>
</dbReference>
<dbReference type="HAMAP" id="MF_00195">
    <property type="entry name" value="GTPase_Der"/>
    <property type="match status" value="1"/>
</dbReference>
<dbReference type="EMBL" id="NOZP01000106">
    <property type="protein sequence ID" value="OYD15388.1"/>
    <property type="molecule type" value="Genomic_DNA"/>
</dbReference>
<keyword evidence="6 8" id="KW-0342">GTP-binding</keyword>
<accession>A0A235BSU5</accession>
<dbReference type="InterPro" id="IPR032859">
    <property type="entry name" value="KH_dom-like"/>
</dbReference>
<evidence type="ECO:0000256" key="3">
    <source>
        <dbReference type="ARBA" id="ARBA00022517"/>
    </source>
</evidence>
<evidence type="ECO:0000313" key="12">
    <source>
        <dbReference type="EMBL" id="OYD15388.1"/>
    </source>
</evidence>